<organism evidence="2 3">
    <name type="scientific">Sulfuricella denitrificans (strain DSM 22764 / NBRC 105220 / skB26)</name>
    <dbReference type="NCBI Taxonomy" id="1163617"/>
    <lineage>
        <taxon>Bacteria</taxon>
        <taxon>Pseudomonadati</taxon>
        <taxon>Pseudomonadota</taxon>
        <taxon>Betaproteobacteria</taxon>
        <taxon>Nitrosomonadales</taxon>
        <taxon>Sulfuricellaceae</taxon>
        <taxon>Sulfuricella</taxon>
    </lineage>
</organism>
<sequence>MFDILVYLFENYFEANVYPDEGTLTRELSAAGFDRDEINQAMAWVNGLEKLTQQSYLPSLADSRAQRFYSDAEETKIGTESRGFLLFLETSGILNPVQREWVIDRIMALNEHEVSLEQVKWTVLIVLSSQGQASDFMFIEDLLFGDAEPTMH</sequence>
<protein>
    <recommendedName>
        <fullName evidence="1">Protein Smg homolog</fullName>
    </recommendedName>
</protein>
<dbReference type="eggNOG" id="COG2922">
    <property type="taxonomic scope" value="Bacteria"/>
</dbReference>
<dbReference type="HOGENOM" id="CLU_133242_0_0_4"/>
<dbReference type="PANTHER" id="PTHR38692:SF1">
    <property type="entry name" value="PROTEIN SMG"/>
    <property type="match status" value="1"/>
</dbReference>
<dbReference type="PANTHER" id="PTHR38692">
    <property type="entry name" value="PROTEIN SMG"/>
    <property type="match status" value="1"/>
</dbReference>
<dbReference type="RefSeq" id="WP_009207199.1">
    <property type="nucleotide sequence ID" value="NC_022357.1"/>
</dbReference>
<comment type="similarity">
    <text evidence="1">Belongs to the Smg family.</text>
</comment>
<evidence type="ECO:0000313" key="3">
    <source>
        <dbReference type="Proteomes" id="UP000015559"/>
    </source>
</evidence>
<evidence type="ECO:0000313" key="2">
    <source>
        <dbReference type="EMBL" id="BAN33856.1"/>
    </source>
</evidence>
<dbReference type="InterPro" id="IPR007456">
    <property type="entry name" value="Smg"/>
</dbReference>
<dbReference type="Proteomes" id="UP000015559">
    <property type="component" value="Chromosome"/>
</dbReference>
<keyword evidence="3" id="KW-1185">Reference proteome</keyword>
<dbReference type="KEGG" id="sdr:SCD_n00006"/>
<dbReference type="OrthoDB" id="5297467at2"/>
<gene>
    <name evidence="1" type="primary">smg</name>
    <name evidence="2" type="ORF">SCD_n00006</name>
</gene>
<proteinExistence type="inferred from homology"/>
<dbReference type="AlphaFoldDB" id="S6ADV8"/>
<dbReference type="STRING" id="1163617.SCD_n00006"/>
<dbReference type="HAMAP" id="MF_00598">
    <property type="entry name" value="Smg"/>
    <property type="match status" value="1"/>
</dbReference>
<reference evidence="2 3" key="1">
    <citation type="journal article" date="2012" name="Appl. Environ. Microbiol.">
        <title>Draft genome sequence of a psychrotolerant sulfur-oxidizing bacterium, Sulfuricella denitrificans skB26, and proteomic insights into cold adaptation.</title>
        <authorList>
            <person name="Watanabe T."/>
            <person name="Kojima H."/>
            <person name="Fukui M."/>
        </authorList>
    </citation>
    <scope>NUCLEOTIDE SEQUENCE [LARGE SCALE GENOMIC DNA]</scope>
    <source>
        <strain evidence="3">skB26</strain>
    </source>
</reference>
<dbReference type="Pfam" id="PF04361">
    <property type="entry name" value="DUF494"/>
    <property type="match status" value="1"/>
</dbReference>
<dbReference type="EMBL" id="AP013066">
    <property type="protein sequence ID" value="BAN33856.1"/>
    <property type="molecule type" value="Genomic_DNA"/>
</dbReference>
<accession>S6ADV8</accession>
<evidence type="ECO:0000256" key="1">
    <source>
        <dbReference type="HAMAP-Rule" id="MF_00598"/>
    </source>
</evidence>
<name>S6ADV8_SULDS</name>